<organism evidence="3 4">
    <name type="scientific">Halovivax cerinus</name>
    <dbReference type="NCBI Taxonomy" id="1487865"/>
    <lineage>
        <taxon>Archaea</taxon>
        <taxon>Methanobacteriati</taxon>
        <taxon>Methanobacteriota</taxon>
        <taxon>Stenosarchaea group</taxon>
        <taxon>Halobacteria</taxon>
        <taxon>Halobacteriales</taxon>
        <taxon>Natrialbaceae</taxon>
        <taxon>Halovivax</taxon>
    </lineage>
</organism>
<dbReference type="Pfam" id="PF01022">
    <property type="entry name" value="HTH_5"/>
    <property type="match status" value="1"/>
</dbReference>
<evidence type="ECO:0000313" key="3">
    <source>
        <dbReference type="EMBL" id="MFC3958723.1"/>
    </source>
</evidence>
<dbReference type="GO" id="GO:0006355">
    <property type="term" value="P:regulation of DNA-templated transcription"/>
    <property type="evidence" value="ECO:0007669"/>
    <property type="project" value="UniProtKB-ARBA"/>
</dbReference>
<dbReference type="SMART" id="SM00347">
    <property type="entry name" value="HTH_MARR"/>
    <property type="match status" value="1"/>
</dbReference>
<dbReference type="EMBL" id="JBHSAQ010000006">
    <property type="protein sequence ID" value="MFC3958723.1"/>
    <property type="molecule type" value="Genomic_DNA"/>
</dbReference>
<dbReference type="GeneID" id="73903779"/>
<feature type="compositionally biased region" description="Acidic residues" evidence="1">
    <location>
        <begin position="82"/>
        <end position="115"/>
    </location>
</feature>
<feature type="region of interest" description="Disordered" evidence="1">
    <location>
        <begin position="46"/>
        <end position="115"/>
    </location>
</feature>
<dbReference type="Proteomes" id="UP001595846">
    <property type="component" value="Unassembled WGS sequence"/>
</dbReference>
<feature type="compositionally biased region" description="Polar residues" evidence="1">
    <location>
        <begin position="173"/>
        <end position="182"/>
    </location>
</feature>
<dbReference type="CDD" id="cd00090">
    <property type="entry name" value="HTH_ARSR"/>
    <property type="match status" value="2"/>
</dbReference>
<sequence length="444" mass="44634">MPVSVSSRAVFVAGAVLLLAFATGGATAAGAGPSTVSVDTVDWSTEADGEPAATDERLTDPVEDLRNATDDEGDTGAAGELDPVDDEFASEPDTDTDGTDPLEVDSIVDDSPIEGEIDDTASVIGGVLRPGGGAAVRVNGSSRARLDVETGPANASVQAGIDPATIGEEPTETGDSNGSSGPVSAGSGNGPGDTVDAGLVGALGGLTLLGGAGAAGSGATAGAAAGATGATAGGSAGATSRLVGRTLGTLLRLLGGVSGLAYKLPLGVLRYSRYDGSDPLEHDTRRNLYERIEAEPGRYLSALDASVEVSLSTIRHHLSVLEDEGLVEARKQHGKRRFYPVRSEAVELAAALDEPAKAGVLTVLAELDEAPNGRIADALDVDPSTVSHHLSALEDDGLVERHRDGRAVVNTLAPGVADALDERTDTGSATERTGDGPVAVYSDD</sequence>
<feature type="region of interest" description="Disordered" evidence="1">
    <location>
        <begin position="147"/>
        <end position="192"/>
    </location>
</feature>
<dbReference type="InterPro" id="IPR000835">
    <property type="entry name" value="HTH_MarR-typ"/>
</dbReference>
<dbReference type="SMART" id="SM00418">
    <property type="entry name" value="HTH_ARSR"/>
    <property type="match status" value="2"/>
</dbReference>
<proteinExistence type="predicted"/>
<evidence type="ECO:0000313" key="4">
    <source>
        <dbReference type="Proteomes" id="UP001595846"/>
    </source>
</evidence>
<feature type="domain" description="HTH arsR-type" evidence="2">
    <location>
        <begin position="337"/>
        <end position="431"/>
    </location>
</feature>
<keyword evidence="4" id="KW-1185">Reference proteome</keyword>
<name>A0ABD5NNW3_9EURY</name>
<reference evidence="3 4" key="1">
    <citation type="journal article" date="2019" name="Int. J. Syst. Evol. Microbiol.">
        <title>The Global Catalogue of Microorganisms (GCM) 10K type strain sequencing project: providing services to taxonomists for standard genome sequencing and annotation.</title>
        <authorList>
            <consortium name="The Broad Institute Genomics Platform"/>
            <consortium name="The Broad Institute Genome Sequencing Center for Infectious Disease"/>
            <person name="Wu L."/>
            <person name="Ma J."/>
        </authorList>
    </citation>
    <scope>NUCLEOTIDE SEQUENCE [LARGE SCALE GENOMIC DNA]</scope>
    <source>
        <strain evidence="3 4">IBRC-M 10256</strain>
    </source>
</reference>
<dbReference type="AlphaFoldDB" id="A0ABD5NNW3"/>
<gene>
    <name evidence="3" type="ORF">ACFOUR_10135</name>
</gene>
<feature type="compositionally biased region" description="Basic and acidic residues" evidence="1">
    <location>
        <begin position="54"/>
        <end position="69"/>
    </location>
</feature>
<dbReference type="RefSeq" id="WP_256531063.1">
    <property type="nucleotide sequence ID" value="NZ_CP101824.1"/>
</dbReference>
<dbReference type="SUPFAM" id="SSF46785">
    <property type="entry name" value="Winged helix' DNA-binding domain"/>
    <property type="match status" value="2"/>
</dbReference>
<dbReference type="PANTHER" id="PTHR36216">
    <property type="entry name" value="TRANSCRIPTIONAL REGULATOR, TRMB"/>
    <property type="match status" value="1"/>
</dbReference>
<comment type="caution">
    <text evidence="3">The sequence shown here is derived from an EMBL/GenBank/DDBJ whole genome shotgun (WGS) entry which is preliminary data.</text>
</comment>
<dbReference type="InterPro" id="IPR001845">
    <property type="entry name" value="HTH_ArsR_DNA-bd_dom"/>
</dbReference>
<evidence type="ECO:0000256" key="1">
    <source>
        <dbReference type="SAM" id="MobiDB-lite"/>
    </source>
</evidence>
<dbReference type="PANTHER" id="PTHR36216:SF1">
    <property type="entry name" value="HTH ARSR-TYPE DOMAIN-CONTAINING PROTEIN"/>
    <property type="match status" value="1"/>
</dbReference>
<dbReference type="InterPro" id="IPR036388">
    <property type="entry name" value="WH-like_DNA-bd_sf"/>
</dbReference>
<accession>A0ABD5NNW3</accession>
<dbReference type="InterPro" id="IPR011991">
    <property type="entry name" value="ArsR-like_HTH"/>
</dbReference>
<dbReference type="InterPro" id="IPR036390">
    <property type="entry name" value="WH_DNA-bd_sf"/>
</dbReference>
<dbReference type="PROSITE" id="PS50987">
    <property type="entry name" value="HTH_ARSR_2"/>
    <property type="match status" value="1"/>
</dbReference>
<evidence type="ECO:0000259" key="2">
    <source>
        <dbReference type="PROSITE" id="PS50987"/>
    </source>
</evidence>
<protein>
    <submittedName>
        <fullName evidence="3">Winged helix-turn-helix transcriptional regulator</fullName>
    </submittedName>
</protein>
<dbReference type="Pfam" id="PF12840">
    <property type="entry name" value="HTH_20"/>
    <property type="match status" value="1"/>
</dbReference>
<dbReference type="Gene3D" id="1.10.10.10">
    <property type="entry name" value="Winged helix-like DNA-binding domain superfamily/Winged helix DNA-binding domain"/>
    <property type="match status" value="2"/>
</dbReference>
<feature type="region of interest" description="Disordered" evidence="1">
    <location>
        <begin position="423"/>
        <end position="444"/>
    </location>
</feature>